<dbReference type="Pfam" id="PF07714">
    <property type="entry name" value="PK_Tyr_Ser-Thr"/>
    <property type="match status" value="1"/>
</dbReference>
<evidence type="ECO:0000256" key="3">
    <source>
        <dbReference type="ARBA" id="ARBA00022527"/>
    </source>
</evidence>
<dbReference type="InterPro" id="IPR000719">
    <property type="entry name" value="Prot_kinase_dom"/>
</dbReference>
<evidence type="ECO:0000256" key="4">
    <source>
        <dbReference type="ARBA" id="ARBA00022679"/>
    </source>
</evidence>
<evidence type="ECO:0000256" key="2">
    <source>
        <dbReference type="ARBA" id="ARBA00012513"/>
    </source>
</evidence>
<organism evidence="12 13">
    <name type="scientific">Cocos nucifera</name>
    <name type="common">Coconut palm</name>
    <dbReference type="NCBI Taxonomy" id="13894"/>
    <lineage>
        <taxon>Eukaryota</taxon>
        <taxon>Viridiplantae</taxon>
        <taxon>Streptophyta</taxon>
        <taxon>Embryophyta</taxon>
        <taxon>Tracheophyta</taxon>
        <taxon>Spermatophyta</taxon>
        <taxon>Magnoliopsida</taxon>
        <taxon>Liliopsida</taxon>
        <taxon>Arecaceae</taxon>
        <taxon>Arecoideae</taxon>
        <taxon>Cocoseae</taxon>
        <taxon>Attaleinae</taxon>
        <taxon>Cocos</taxon>
    </lineage>
</organism>
<dbReference type="GO" id="GO:0005524">
    <property type="term" value="F:ATP binding"/>
    <property type="evidence" value="ECO:0007669"/>
    <property type="project" value="UniProtKB-UniRule"/>
</dbReference>
<dbReference type="InterPro" id="IPR017441">
    <property type="entry name" value="Protein_kinase_ATP_BS"/>
</dbReference>
<evidence type="ECO:0000256" key="9">
    <source>
        <dbReference type="ARBA" id="ARBA00048679"/>
    </source>
</evidence>
<dbReference type="FunFam" id="3.30.200.20:FF:000060">
    <property type="entry name" value="Serine/threonine-protein kinase isoform 1"/>
    <property type="match status" value="1"/>
</dbReference>
<keyword evidence="5 10" id="KW-0547">Nucleotide-binding</keyword>
<dbReference type="EC" id="2.7.11.1" evidence="2"/>
<dbReference type="PROSITE" id="PS00107">
    <property type="entry name" value="PROTEIN_KINASE_ATP"/>
    <property type="match status" value="1"/>
</dbReference>
<comment type="similarity">
    <text evidence="1">Belongs to the protein kinase superfamily. TKL Ser/Thr protein kinase family. RAF subfamily.</text>
</comment>
<evidence type="ECO:0000256" key="8">
    <source>
        <dbReference type="ARBA" id="ARBA00047899"/>
    </source>
</evidence>
<reference evidence="12" key="2">
    <citation type="submission" date="2019-07" db="EMBL/GenBank/DDBJ databases">
        <authorList>
            <person name="Yang Y."/>
            <person name="Bocs S."/>
            <person name="Baudouin L."/>
        </authorList>
    </citation>
    <scope>NUCLEOTIDE SEQUENCE</scope>
    <source>
        <tissue evidence="12">Spear leaf of Hainan Tall coconut</tissue>
    </source>
</reference>
<evidence type="ECO:0000256" key="5">
    <source>
        <dbReference type="ARBA" id="ARBA00022741"/>
    </source>
</evidence>
<dbReference type="InterPro" id="IPR001245">
    <property type="entry name" value="Ser-Thr/Tyr_kinase_cat_dom"/>
</dbReference>
<comment type="catalytic activity">
    <reaction evidence="8">
        <text>L-threonyl-[protein] + ATP = O-phospho-L-threonyl-[protein] + ADP + H(+)</text>
        <dbReference type="Rhea" id="RHEA:46608"/>
        <dbReference type="Rhea" id="RHEA-COMP:11060"/>
        <dbReference type="Rhea" id="RHEA-COMP:11605"/>
        <dbReference type="ChEBI" id="CHEBI:15378"/>
        <dbReference type="ChEBI" id="CHEBI:30013"/>
        <dbReference type="ChEBI" id="CHEBI:30616"/>
        <dbReference type="ChEBI" id="CHEBI:61977"/>
        <dbReference type="ChEBI" id="CHEBI:456216"/>
        <dbReference type="EC" id="2.7.11.1"/>
    </reaction>
</comment>
<evidence type="ECO:0000313" key="13">
    <source>
        <dbReference type="Proteomes" id="UP000797356"/>
    </source>
</evidence>
<dbReference type="GO" id="GO:0004674">
    <property type="term" value="F:protein serine/threonine kinase activity"/>
    <property type="evidence" value="ECO:0007669"/>
    <property type="project" value="UniProtKB-KW"/>
</dbReference>
<proteinExistence type="inferred from homology"/>
<keyword evidence="3" id="KW-0723">Serine/threonine-protein kinase</keyword>
<dbReference type="PROSITE" id="PS50011">
    <property type="entry name" value="PROTEIN_KINASE_DOM"/>
    <property type="match status" value="1"/>
</dbReference>
<protein>
    <recommendedName>
        <fullName evidence="2">non-specific serine/threonine protein kinase</fullName>
        <ecNumber evidence="2">2.7.11.1</ecNumber>
    </recommendedName>
</protein>
<comment type="caution">
    <text evidence="12">The sequence shown here is derived from an EMBL/GenBank/DDBJ whole genome shotgun (WGS) entry which is preliminary data.</text>
</comment>
<dbReference type="OrthoDB" id="339325at2759"/>
<evidence type="ECO:0000259" key="11">
    <source>
        <dbReference type="PROSITE" id="PS50011"/>
    </source>
</evidence>
<keyword evidence="6 12" id="KW-0418">Kinase</keyword>
<accession>A0A8K0IFM8</accession>
<dbReference type="InterPro" id="IPR051681">
    <property type="entry name" value="Ser/Thr_Kinases-Pseudokinases"/>
</dbReference>
<dbReference type="InterPro" id="IPR011009">
    <property type="entry name" value="Kinase-like_dom_sf"/>
</dbReference>
<keyword evidence="4" id="KW-0808">Transferase</keyword>
<name>A0A8K0IFM8_COCNU</name>
<dbReference type="Gene3D" id="3.30.200.20">
    <property type="entry name" value="Phosphorylase Kinase, domain 1"/>
    <property type="match status" value="1"/>
</dbReference>
<evidence type="ECO:0000256" key="7">
    <source>
        <dbReference type="ARBA" id="ARBA00022840"/>
    </source>
</evidence>
<comment type="catalytic activity">
    <reaction evidence="9">
        <text>L-seryl-[protein] + ATP = O-phospho-L-seryl-[protein] + ADP + H(+)</text>
        <dbReference type="Rhea" id="RHEA:17989"/>
        <dbReference type="Rhea" id="RHEA-COMP:9863"/>
        <dbReference type="Rhea" id="RHEA-COMP:11604"/>
        <dbReference type="ChEBI" id="CHEBI:15378"/>
        <dbReference type="ChEBI" id="CHEBI:29999"/>
        <dbReference type="ChEBI" id="CHEBI:30616"/>
        <dbReference type="ChEBI" id="CHEBI:83421"/>
        <dbReference type="ChEBI" id="CHEBI:456216"/>
        <dbReference type="EC" id="2.7.11.1"/>
    </reaction>
</comment>
<feature type="domain" description="Protein kinase" evidence="11">
    <location>
        <begin position="74"/>
        <end position="183"/>
    </location>
</feature>
<dbReference type="SUPFAM" id="SSF56112">
    <property type="entry name" value="Protein kinase-like (PK-like)"/>
    <property type="match status" value="1"/>
</dbReference>
<dbReference type="AlphaFoldDB" id="A0A8K0IFM8"/>
<dbReference type="PANTHER" id="PTHR44329">
    <property type="entry name" value="SERINE/THREONINE-PROTEIN KINASE TNNI3K-RELATED"/>
    <property type="match status" value="1"/>
</dbReference>
<reference evidence="12" key="1">
    <citation type="journal article" date="2017" name="Gigascience">
        <title>The genome draft of coconut (Cocos nucifera).</title>
        <authorList>
            <person name="Xiao Y."/>
            <person name="Xu P."/>
            <person name="Fan H."/>
            <person name="Baudouin L."/>
            <person name="Xia W."/>
            <person name="Bocs S."/>
            <person name="Xu J."/>
            <person name="Li Q."/>
            <person name="Guo A."/>
            <person name="Zhou L."/>
            <person name="Li J."/>
            <person name="Wu Y."/>
            <person name="Ma Z."/>
            <person name="Armero A."/>
            <person name="Issali A.E."/>
            <person name="Liu N."/>
            <person name="Peng M."/>
            <person name="Yang Y."/>
        </authorList>
    </citation>
    <scope>NUCLEOTIDE SEQUENCE</scope>
    <source>
        <tissue evidence="12">Spear leaf of Hainan Tall coconut</tissue>
    </source>
</reference>
<feature type="binding site" evidence="10">
    <location>
        <position position="101"/>
    </location>
    <ligand>
        <name>ATP</name>
        <dbReference type="ChEBI" id="CHEBI:30616"/>
    </ligand>
</feature>
<evidence type="ECO:0000313" key="12">
    <source>
        <dbReference type="EMBL" id="KAG1354599.1"/>
    </source>
</evidence>
<dbReference type="PANTHER" id="PTHR44329:SF47">
    <property type="entry name" value="SERINE_THREONINE-PROTEIN KINASE ROCO5-RELATED"/>
    <property type="match status" value="1"/>
</dbReference>
<dbReference type="Proteomes" id="UP000797356">
    <property type="component" value="Chromosome 7"/>
</dbReference>
<dbReference type="EMBL" id="CM017878">
    <property type="protein sequence ID" value="KAG1354599.1"/>
    <property type="molecule type" value="Genomic_DNA"/>
</dbReference>
<gene>
    <name evidence="12" type="ORF">COCNU_07G007110</name>
</gene>
<evidence type="ECO:0000256" key="6">
    <source>
        <dbReference type="ARBA" id="ARBA00022777"/>
    </source>
</evidence>
<keyword evidence="7 10" id="KW-0067">ATP-binding</keyword>
<keyword evidence="13" id="KW-1185">Reference proteome</keyword>
<sequence>MKIAECCISDFPNVLKKTFPGVEQSGKKDDVLHEQENPKQDLAAHSTLQKTDASTTEQKYLNLVIDCDIRWEDLLLGEEIGEGSYAIVYHGVWNGSDVAIKLYLQKDYHEGALLDFKEEISIMKRLRHPNVLLFMGAAYSPDRLAIVTEFLPRGSLFRILHKTNQALDLKRRLKMAFDVVGFP</sequence>
<evidence type="ECO:0000256" key="1">
    <source>
        <dbReference type="ARBA" id="ARBA00010507"/>
    </source>
</evidence>
<evidence type="ECO:0000256" key="10">
    <source>
        <dbReference type="PROSITE-ProRule" id="PRU10141"/>
    </source>
</evidence>